<feature type="compositionally biased region" description="Basic and acidic residues" evidence="1">
    <location>
        <begin position="1"/>
        <end position="11"/>
    </location>
</feature>
<dbReference type="Pfam" id="PF07939">
    <property type="entry name" value="DUF1685"/>
    <property type="match status" value="1"/>
</dbReference>
<reference evidence="2 3" key="1">
    <citation type="journal article" date="2024" name="G3 (Bethesda)">
        <title>Genome assembly of Hibiscus sabdariffa L. provides insights into metabolisms of medicinal natural products.</title>
        <authorList>
            <person name="Kim T."/>
        </authorList>
    </citation>
    <scope>NUCLEOTIDE SEQUENCE [LARGE SCALE GENOMIC DNA]</scope>
    <source>
        <strain evidence="2">TK-2024</strain>
        <tissue evidence="2">Old leaves</tissue>
    </source>
</reference>
<dbReference type="PANTHER" id="PTHR31865">
    <property type="entry name" value="OSJNBA0071G03.3 PROTEIN"/>
    <property type="match status" value="1"/>
</dbReference>
<evidence type="ECO:0000313" key="3">
    <source>
        <dbReference type="Proteomes" id="UP001396334"/>
    </source>
</evidence>
<dbReference type="Proteomes" id="UP001396334">
    <property type="component" value="Unassembled WGS sequence"/>
</dbReference>
<comment type="caution">
    <text evidence="2">The sequence shown here is derived from an EMBL/GenBank/DDBJ whole genome shotgun (WGS) entry which is preliminary data.</text>
</comment>
<proteinExistence type="predicted"/>
<dbReference type="PANTHER" id="PTHR31865:SF3">
    <property type="entry name" value="PHOSPHODIESTERASE EPSILON-1, PUTATIVE (DUF1685)-RELATED"/>
    <property type="match status" value="1"/>
</dbReference>
<gene>
    <name evidence="2" type="ORF">V6N11_017108</name>
</gene>
<feature type="region of interest" description="Disordered" evidence="1">
    <location>
        <begin position="1"/>
        <end position="24"/>
    </location>
</feature>
<protein>
    <submittedName>
        <fullName evidence="2">Uncharacterized protein</fullName>
    </submittedName>
</protein>
<name>A0ABR2TX42_9ROSI</name>
<sequence length="103" mass="11917">MAKDREPRREAITLSSSSSSLCDSEMKDLERMQLLVPLPLIKNNKRYLSKQLSLVETSRDIAWERRRRQILHQERGKNGMSDNGLTDKDLHELKGCIELGFGF</sequence>
<accession>A0ABR2TX42</accession>
<dbReference type="EMBL" id="JBBPBN010000004">
    <property type="protein sequence ID" value="KAK9042025.1"/>
    <property type="molecule type" value="Genomic_DNA"/>
</dbReference>
<dbReference type="InterPro" id="IPR012881">
    <property type="entry name" value="DUF1685"/>
</dbReference>
<evidence type="ECO:0000313" key="2">
    <source>
        <dbReference type="EMBL" id="KAK9042025.1"/>
    </source>
</evidence>
<keyword evidence="3" id="KW-1185">Reference proteome</keyword>
<evidence type="ECO:0000256" key="1">
    <source>
        <dbReference type="SAM" id="MobiDB-lite"/>
    </source>
</evidence>
<organism evidence="2 3">
    <name type="scientific">Hibiscus sabdariffa</name>
    <name type="common">roselle</name>
    <dbReference type="NCBI Taxonomy" id="183260"/>
    <lineage>
        <taxon>Eukaryota</taxon>
        <taxon>Viridiplantae</taxon>
        <taxon>Streptophyta</taxon>
        <taxon>Embryophyta</taxon>
        <taxon>Tracheophyta</taxon>
        <taxon>Spermatophyta</taxon>
        <taxon>Magnoliopsida</taxon>
        <taxon>eudicotyledons</taxon>
        <taxon>Gunneridae</taxon>
        <taxon>Pentapetalae</taxon>
        <taxon>rosids</taxon>
        <taxon>malvids</taxon>
        <taxon>Malvales</taxon>
        <taxon>Malvaceae</taxon>
        <taxon>Malvoideae</taxon>
        <taxon>Hibiscus</taxon>
    </lineage>
</organism>